<reference evidence="2 3" key="1">
    <citation type="submission" date="2019-02" db="EMBL/GenBank/DDBJ databases">
        <title>Genomic Encyclopedia of Type Strains, Phase IV (KMG-IV): sequencing the most valuable type-strain genomes for metagenomic binning, comparative biology and taxonomic classification.</title>
        <authorList>
            <person name="Goeker M."/>
        </authorList>
    </citation>
    <scope>NUCLEOTIDE SEQUENCE [LARGE SCALE GENOMIC DNA]</scope>
    <source>
        <strain evidence="2 3">DSM 18116</strain>
    </source>
</reference>
<dbReference type="OrthoDB" id="9912928at2"/>
<feature type="compositionally biased region" description="Pro residues" evidence="1">
    <location>
        <begin position="152"/>
        <end position="163"/>
    </location>
</feature>
<feature type="region of interest" description="Disordered" evidence="1">
    <location>
        <begin position="145"/>
        <end position="186"/>
    </location>
</feature>
<name>A0A4Q7MYV7_9BACT</name>
<feature type="compositionally biased region" description="Low complexity" evidence="1">
    <location>
        <begin position="173"/>
        <end position="186"/>
    </location>
</feature>
<protein>
    <submittedName>
        <fullName evidence="2">Uncharacterized protein</fullName>
    </submittedName>
</protein>
<evidence type="ECO:0000256" key="1">
    <source>
        <dbReference type="SAM" id="MobiDB-lite"/>
    </source>
</evidence>
<evidence type="ECO:0000313" key="3">
    <source>
        <dbReference type="Proteomes" id="UP000293874"/>
    </source>
</evidence>
<keyword evidence="3" id="KW-1185">Reference proteome</keyword>
<accession>A0A4Q7MYV7</accession>
<comment type="caution">
    <text evidence="2">The sequence shown here is derived from an EMBL/GenBank/DDBJ whole genome shotgun (WGS) entry which is preliminary data.</text>
</comment>
<sequence length="257" mass="28054">MKKTTLFVLGLMACLAGYSQEETTKEKSQSMLAKVATKRLQGISILEAFGLPSGNIGFAIDSALMTRDFAALLKTVEYLDSLEKAKRLKSPYIDARSLMDTTAGLLVKVKGRGMMKPEISNVYRMAVAYSINKETIALLDEMQQDEPVDISSPPPPPPPPPPALSKTNRGFRAKGAPGSAAAKPSGPILKVVNNSSKNLYLYVEDEYKGIVYAGKEYQLRGVAGCHQVIVESLDQFRSAKKHCFITTQPGHWVITNN</sequence>
<dbReference type="Proteomes" id="UP000293874">
    <property type="component" value="Unassembled WGS sequence"/>
</dbReference>
<dbReference type="EMBL" id="SGXA01000001">
    <property type="protein sequence ID" value="RZS74437.1"/>
    <property type="molecule type" value="Genomic_DNA"/>
</dbReference>
<proteinExistence type="predicted"/>
<dbReference type="AlphaFoldDB" id="A0A4Q7MYV7"/>
<dbReference type="RefSeq" id="WP_130538903.1">
    <property type="nucleotide sequence ID" value="NZ_CP042431.1"/>
</dbReference>
<evidence type="ECO:0000313" key="2">
    <source>
        <dbReference type="EMBL" id="RZS74437.1"/>
    </source>
</evidence>
<gene>
    <name evidence="2" type="ORF">EV199_0285</name>
</gene>
<organism evidence="2 3">
    <name type="scientific">Pseudobacter ginsenosidimutans</name>
    <dbReference type="NCBI Taxonomy" id="661488"/>
    <lineage>
        <taxon>Bacteria</taxon>
        <taxon>Pseudomonadati</taxon>
        <taxon>Bacteroidota</taxon>
        <taxon>Chitinophagia</taxon>
        <taxon>Chitinophagales</taxon>
        <taxon>Chitinophagaceae</taxon>
        <taxon>Pseudobacter</taxon>
    </lineage>
</organism>